<comment type="caution">
    <text evidence="2">The sequence shown here is derived from an EMBL/GenBank/DDBJ whole genome shotgun (WGS) entry which is preliminary data.</text>
</comment>
<dbReference type="InterPro" id="IPR002716">
    <property type="entry name" value="PIN_dom"/>
</dbReference>
<dbReference type="SUPFAM" id="SSF88723">
    <property type="entry name" value="PIN domain-like"/>
    <property type="match status" value="1"/>
</dbReference>
<dbReference type="InterPro" id="IPR029060">
    <property type="entry name" value="PIN-like_dom_sf"/>
</dbReference>
<dbReference type="InterPro" id="IPR041705">
    <property type="entry name" value="PIN_Sll0205"/>
</dbReference>
<dbReference type="PANTHER" id="PTHR36173">
    <property type="entry name" value="RIBONUCLEASE VAPC16-RELATED"/>
    <property type="match status" value="1"/>
</dbReference>
<organism evidence="2">
    <name type="scientific">Gracilinema caldarium</name>
    <dbReference type="NCBI Taxonomy" id="215591"/>
    <lineage>
        <taxon>Bacteria</taxon>
        <taxon>Pseudomonadati</taxon>
        <taxon>Spirochaetota</taxon>
        <taxon>Spirochaetia</taxon>
        <taxon>Spirochaetales</taxon>
        <taxon>Breznakiellaceae</taxon>
        <taxon>Gracilinema</taxon>
    </lineage>
</organism>
<feature type="domain" description="PIN" evidence="1">
    <location>
        <begin position="6"/>
        <end position="125"/>
    </location>
</feature>
<dbReference type="PANTHER" id="PTHR36173:SF1">
    <property type="entry name" value="RIBONUCLEASE VAPC22"/>
    <property type="match status" value="1"/>
</dbReference>
<dbReference type="Pfam" id="PF01850">
    <property type="entry name" value="PIN"/>
    <property type="match status" value="1"/>
</dbReference>
<protein>
    <submittedName>
        <fullName evidence="2">Type II toxin-antitoxin system VapC family toxin</fullName>
    </submittedName>
</protein>
<evidence type="ECO:0000313" key="2">
    <source>
        <dbReference type="EMBL" id="HFH28077.1"/>
    </source>
</evidence>
<name>A0A7C3E343_9SPIR</name>
<dbReference type="CDD" id="cd09872">
    <property type="entry name" value="PIN_Sll0205-like"/>
    <property type="match status" value="1"/>
</dbReference>
<gene>
    <name evidence="2" type="ORF">ENS59_00980</name>
</gene>
<evidence type="ECO:0000259" key="1">
    <source>
        <dbReference type="Pfam" id="PF01850"/>
    </source>
</evidence>
<dbReference type="Gene3D" id="3.40.50.1010">
    <property type="entry name" value="5'-nuclease"/>
    <property type="match status" value="1"/>
</dbReference>
<accession>A0A7C3E343</accession>
<sequence>MSDLWLLDTHIWIRLLNGDPLFNTPGFLSALQEQEKSGRIRIAAISLWETAMLVAKGRLSLSMPVLDWLTKAQSMPGLSVLPLTAEIAADSCFLPGSFHGDPADRLIVATTRSVNAILLTFDQAILSYGTEGWVKAINPLTI</sequence>
<proteinExistence type="predicted"/>
<reference evidence="2" key="1">
    <citation type="journal article" date="2020" name="mSystems">
        <title>Genome- and Community-Level Interaction Insights into Carbon Utilization and Element Cycling Functions of Hydrothermarchaeota in Hydrothermal Sediment.</title>
        <authorList>
            <person name="Zhou Z."/>
            <person name="Liu Y."/>
            <person name="Xu W."/>
            <person name="Pan J."/>
            <person name="Luo Z.H."/>
            <person name="Li M."/>
        </authorList>
    </citation>
    <scope>NUCLEOTIDE SEQUENCE [LARGE SCALE GENOMIC DNA]</scope>
    <source>
        <strain evidence="2">SpSt-503</strain>
    </source>
</reference>
<dbReference type="AlphaFoldDB" id="A0A7C3E343"/>
<dbReference type="EMBL" id="DSVL01000030">
    <property type="protein sequence ID" value="HFH28077.1"/>
    <property type="molecule type" value="Genomic_DNA"/>
</dbReference>
<dbReference type="InterPro" id="IPR052919">
    <property type="entry name" value="TA_system_RNase"/>
</dbReference>